<dbReference type="Gene3D" id="3.40.720.10">
    <property type="entry name" value="Alkaline Phosphatase, subunit A"/>
    <property type="match status" value="1"/>
</dbReference>
<dbReference type="GO" id="GO:0004065">
    <property type="term" value="F:arylsulfatase activity"/>
    <property type="evidence" value="ECO:0007669"/>
    <property type="project" value="TreeGrafter"/>
</dbReference>
<dbReference type="InterPro" id="IPR017850">
    <property type="entry name" value="Alkaline_phosphatase_core_sf"/>
</dbReference>
<accession>A0A1M5DRU3</accession>
<feature type="domain" description="Sulfatase N-terminal" evidence="5">
    <location>
        <begin position="37"/>
        <end position="347"/>
    </location>
</feature>
<dbReference type="STRING" id="1194090.SAMN05443144_11215"/>
<keyword evidence="4" id="KW-0106">Calcium</keyword>
<keyword evidence="3" id="KW-0378">Hydrolase</keyword>
<dbReference type="InterPro" id="IPR050738">
    <property type="entry name" value="Sulfatase"/>
</dbReference>
<proteinExistence type="inferred from homology"/>
<name>A0A1M5DRU3_9BACT</name>
<dbReference type="SUPFAM" id="SSF53649">
    <property type="entry name" value="Alkaline phosphatase-like"/>
    <property type="match status" value="1"/>
</dbReference>
<dbReference type="PANTHER" id="PTHR42693">
    <property type="entry name" value="ARYLSULFATASE FAMILY MEMBER"/>
    <property type="match status" value="1"/>
</dbReference>
<evidence type="ECO:0000256" key="2">
    <source>
        <dbReference type="ARBA" id="ARBA00022723"/>
    </source>
</evidence>
<reference evidence="6 7" key="1">
    <citation type="submission" date="2016-11" db="EMBL/GenBank/DDBJ databases">
        <authorList>
            <person name="Jaros S."/>
            <person name="Januszkiewicz K."/>
            <person name="Wedrychowicz H."/>
        </authorList>
    </citation>
    <scope>NUCLEOTIDE SEQUENCE [LARGE SCALE GENOMIC DNA]</scope>
    <source>
        <strain evidence="6 7">DSM 21986</strain>
    </source>
</reference>
<dbReference type="GO" id="GO:0046872">
    <property type="term" value="F:metal ion binding"/>
    <property type="evidence" value="ECO:0007669"/>
    <property type="project" value="UniProtKB-KW"/>
</dbReference>
<protein>
    <submittedName>
        <fullName evidence="6">Arylsulfatase A</fullName>
    </submittedName>
</protein>
<evidence type="ECO:0000313" key="6">
    <source>
        <dbReference type="EMBL" id="SHF69717.1"/>
    </source>
</evidence>
<dbReference type="PANTHER" id="PTHR42693:SF53">
    <property type="entry name" value="ENDO-4-O-SULFATASE"/>
    <property type="match status" value="1"/>
</dbReference>
<dbReference type="InterPro" id="IPR000917">
    <property type="entry name" value="Sulfatase_N"/>
</dbReference>
<evidence type="ECO:0000256" key="1">
    <source>
        <dbReference type="ARBA" id="ARBA00008779"/>
    </source>
</evidence>
<dbReference type="CDD" id="cd16146">
    <property type="entry name" value="ARS_like"/>
    <property type="match status" value="1"/>
</dbReference>
<organism evidence="6 7">
    <name type="scientific">Fodinibius roseus</name>
    <dbReference type="NCBI Taxonomy" id="1194090"/>
    <lineage>
        <taxon>Bacteria</taxon>
        <taxon>Pseudomonadati</taxon>
        <taxon>Balneolota</taxon>
        <taxon>Balneolia</taxon>
        <taxon>Balneolales</taxon>
        <taxon>Balneolaceae</taxon>
        <taxon>Fodinibius</taxon>
    </lineage>
</organism>
<dbReference type="Pfam" id="PF00884">
    <property type="entry name" value="Sulfatase"/>
    <property type="match status" value="1"/>
</dbReference>
<dbReference type="Proteomes" id="UP000184041">
    <property type="component" value="Unassembled WGS sequence"/>
</dbReference>
<sequence length="600" mass="67160">MIHYRQIIYMLWLIIPLSVLQGCAGEEEPAPGDRTAPNIVLIVTDDQGWGDLSVHGNTNVHTPNIDALASRGASFSNFYVSPVCSPTRAELLTGRYHPRGGVYGTSAGGERLDLDETTIAEVFSRAGYATGVFGKWHNGMQYPYHPNGRGFDEFYGFASGHWGDYFSPSLLEHNGELVQGDGYLPDDVTGKALEFIEDHGGSGDPFLLYLPYNTPHSPMQVPDRWWEALEGRELAMRHRDPGKEDPAFTRAALAMVENIDWNVGRIMDKLRELELGEQTIVAYMSDNGPNSWRWNGGMRGRKGSTDEGGVRSPLFIRWPQLIEPGTEIPEIAAAIDLLPTLSDLAGVKLQTRKPVDGISLVPLLSGGKQNWDERLIFSHWNGRTSVRSPAYRLDHQGRLYDITEDRGQHREVSSRHPQVTETLRDTLQGWERAVIPEERGETKRPFLVGDPDFKYTQLPARDGRPHGNIERSNRFPNASFFTNWTSTADSISWDVEVREPGTYRVKLYYTCPPKDLGTVVQLSFGSAAVTDTIRQAHNPPLRGMEDDRVERIESYVKDFKPLEMGTISLPGGRAPLVLRALEIPGSAAMDFRTLMLTRID</sequence>
<keyword evidence="2" id="KW-0479">Metal-binding</keyword>
<dbReference type="InterPro" id="IPR024607">
    <property type="entry name" value="Sulfatase_CS"/>
</dbReference>
<gene>
    <name evidence="6" type="ORF">SAMN05443144_11215</name>
</gene>
<dbReference type="PROSITE" id="PS51257">
    <property type="entry name" value="PROKAR_LIPOPROTEIN"/>
    <property type="match status" value="1"/>
</dbReference>
<keyword evidence="7" id="KW-1185">Reference proteome</keyword>
<evidence type="ECO:0000256" key="4">
    <source>
        <dbReference type="ARBA" id="ARBA00022837"/>
    </source>
</evidence>
<dbReference type="AlphaFoldDB" id="A0A1M5DRU3"/>
<dbReference type="PROSITE" id="PS00523">
    <property type="entry name" value="SULFATASE_1"/>
    <property type="match status" value="1"/>
</dbReference>
<evidence type="ECO:0000313" key="7">
    <source>
        <dbReference type="Proteomes" id="UP000184041"/>
    </source>
</evidence>
<comment type="similarity">
    <text evidence="1">Belongs to the sulfatase family.</text>
</comment>
<evidence type="ECO:0000259" key="5">
    <source>
        <dbReference type="Pfam" id="PF00884"/>
    </source>
</evidence>
<evidence type="ECO:0000256" key="3">
    <source>
        <dbReference type="ARBA" id="ARBA00022801"/>
    </source>
</evidence>
<dbReference type="EMBL" id="FQUS01000012">
    <property type="protein sequence ID" value="SHF69717.1"/>
    <property type="molecule type" value="Genomic_DNA"/>
</dbReference>